<dbReference type="EMBL" id="CP006934">
    <property type="protein sequence ID" value="AHI54116.1"/>
    <property type="molecule type" value="Genomic_DNA"/>
</dbReference>
<dbReference type="CDD" id="cd24015">
    <property type="entry name" value="ASKHA_NBD_PanK-III"/>
    <property type="match status" value="1"/>
</dbReference>
<dbReference type="OrthoDB" id="9804707at2"/>
<dbReference type="RefSeq" id="WP_025251254.1">
    <property type="nucleotide sequence ID" value="NZ_CP006934.1"/>
</dbReference>
<proteinExistence type="inferred from homology"/>
<evidence type="ECO:0000313" key="17">
    <source>
        <dbReference type="EMBL" id="AHI54116.1"/>
    </source>
</evidence>
<dbReference type="NCBIfam" id="TIGR00671">
    <property type="entry name" value="baf"/>
    <property type="match status" value="1"/>
</dbReference>
<dbReference type="PATRIC" id="fig|1276257.3.peg.726"/>
<dbReference type="GO" id="GO:0004594">
    <property type="term" value="F:pantothenate kinase activity"/>
    <property type="evidence" value="ECO:0007669"/>
    <property type="project" value="UniProtKB-UniRule"/>
</dbReference>
<sequence length="255" mass="28658">MGKKLVLIDVGNTTVDIRIKVTGKPGFGTVKRFFTKEPKFHNSDYLKTVLNGMENIDYVIYSSVVPDWTEIIILTLQELKILGLDAKKDFFHNESDFNNIDLKKLGTDFIVNYYGVRFSLKFDSAIVISLGTATTFFIIKNQKFIGATIAPGIETGLNGLILDTALLNAGSYNFNEQWLGENTFDAISAGTINGHFAMIDGMVQKLRNTFKVRDVIVTGGNLKYLKVQLEQEGFFVCEDLIFQGLEWLLKQKNLT</sequence>
<dbReference type="KEGG" id="ssab:SSABA_v1c07140"/>
<evidence type="ECO:0000256" key="9">
    <source>
        <dbReference type="ARBA" id="ARBA00022741"/>
    </source>
</evidence>
<keyword evidence="8 16" id="KW-0808">Transferase</keyword>
<evidence type="ECO:0000256" key="13">
    <source>
        <dbReference type="ARBA" id="ARBA00022993"/>
    </source>
</evidence>
<comment type="caution">
    <text evidence="16">Lacks conserved residue(s) required for the propagation of feature annotation.</text>
</comment>
<dbReference type="EC" id="2.7.1.33" evidence="6 16"/>
<evidence type="ECO:0000256" key="2">
    <source>
        <dbReference type="ARBA" id="ARBA00001958"/>
    </source>
</evidence>
<comment type="function">
    <text evidence="16">Catalyzes the phosphorylation of pantothenate (Pan), the first step in CoA biosynthesis.</text>
</comment>
<dbReference type="STRING" id="1276257.SSABA_v1c07140"/>
<dbReference type="InterPro" id="IPR043129">
    <property type="entry name" value="ATPase_NBD"/>
</dbReference>
<accession>W6AAS6</accession>
<dbReference type="Gene3D" id="3.30.420.40">
    <property type="match status" value="2"/>
</dbReference>
<gene>
    <name evidence="16" type="primary">coaX</name>
    <name evidence="17" type="ORF">SSABA_v1c07140</name>
</gene>
<dbReference type="PANTHER" id="PTHR34265:SF1">
    <property type="entry name" value="TYPE III PANTOTHENATE KINASE"/>
    <property type="match status" value="1"/>
</dbReference>
<comment type="cofactor">
    <cofactor evidence="16">
        <name>NH4(+)</name>
        <dbReference type="ChEBI" id="CHEBI:28938"/>
    </cofactor>
    <cofactor evidence="16">
        <name>K(+)</name>
        <dbReference type="ChEBI" id="CHEBI:29103"/>
    </cofactor>
    <text evidence="16">A monovalent cation. Ammonium or potassium.</text>
</comment>
<dbReference type="SUPFAM" id="SSF53067">
    <property type="entry name" value="Actin-like ATPase domain"/>
    <property type="match status" value="1"/>
</dbReference>
<keyword evidence="9 16" id="KW-0547">Nucleotide-binding</keyword>
<dbReference type="GO" id="GO:0015937">
    <property type="term" value="P:coenzyme A biosynthetic process"/>
    <property type="evidence" value="ECO:0007669"/>
    <property type="project" value="UniProtKB-UniRule"/>
</dbReference>
<keyword evidence="18" id="KW-1185">Reference proteome</keyword>
<evidence type="ECO:0000256" key="7">
    <source>
        <dbReference type="ARBA" id="ARBA00022490"/>
    </source>
</evidence>
<evidence type="ECO:0000256" key="8">
    <source>
        <dbReference type="ARBA" id="ARBA00022679"/>
    </source>
</evidence>
<evidence type="ECO:0000256" key="1">
    <source>
        <dbReference type="ARBA" id="ARBA00001206"/>
    </source>
</evidence>
<feature type="binding site" evidence="16">
    <location>
        <begin position="106"/>
        <end position="109"/>
    </location>
    <ligand>
        <name>substrate</name>
    </ligand>
</feature>
<keyword evidence="7 16" id="KW-0963">Cytoplasm</keyword>
<comment type="catalytic activity">
    <reaction evidence="1 16">
        <text>(R)-pantothenate + ATP = (R)-4'-phosphopantothenate + ADP + H(+)</text>
        <dbReference type="Rhea" id="RHEA:16373"/>
        <dbReference type="ChEBI" id="CHEBI:10986"/>
        <dbReference type="ChEBI" id="CHEBI:15378"/>
        <dbReference type="ChEBI" id="CHEBI:29032"/>
        <dbReference type="ChEBI" id="CHEBI:30616"/>
        <dbReference type="ChEBI" id="CHEBI:456216"/>
        <dbReference type="EC" id="2.7.1.33"/>
    </reaction>
</comment>
<keyword evidence="11 16" id="KW-0067">ATP-binding</keyword>
<evidence type="ECO:0000256" key="11">
    <source>
        <dbReference type="ARBA" id="ARBA00022840"/>
    </source>
</evidence>
<dbReference type="HOGENOM" id="CLU_066627_1_1_14"/>
<evidence type="ECO:0000256" key="15">
    <source>
        <dbReference type="ARBA" id="ARBA00040883"/>
    </source>
</evidence>
<evidence type="ECO:0000256" key="6">
    <source>
        <dbReference type="ARBA" id="ARBA00012102"/>
    </source>
</evidence>
<comment type="cofactor">
    <cofactor evidence="2">
        <name>K(+)</name>
        <dbReference type="ChEBI" id="CHEBI:29103"/>
    </cofactor>
</comment>
<comment type="subunit">
    <text evidence="5 16">Homodimer.</text>
</comment>
<name>W6AAS6_9MOLU</name>
<protein>
    <recommendedName>
        <fullName evidence="15 16">Type III pantothenate kinase</fullName>
        <ecNumber evidence="6 16">2.7.1.33</ecNumber>
    </recommendedName>
    <alternativeName>
        <fullName evidence="16">PanK-III</fullName>
    </alternativeName>
    <alternativeName>
        <fullName evidence="16">Pantothenic acid kinase</fullName>
    </alternativeName>
</protein>
<evidence type="ECO:0000256" key="3">
    <source>
        <dbReference type="ARBA" id="ARBA00004496"/>
    </source>
</evidence>
<dbReference type="HAMAP" id="MF_01274">
    <property type="entry name" value="Pantothen_kinase_3"/>
    <property type="match status" value="1"/>
</dbReference>
<comment type="subcellular location">
    <subcellularLocation>
        <location evidence="3 16">Cytoplasm</location>
    </subcellularLocation>
</comment>
<dbReference type="GO" id="GO:0005737">
    <property type="term" value="C:cytoplasm"/>
    <property type="evidence" value="ECO:0007669"/>
    <property type="project" value="UniProtKB-SubCell"/>
</dbReference>
<evidence type="ECO:0000256" key="14">
    <source>
        <dbReference type="ARBA" id="ARBA00038036"/>
    </source>
</evidence>
<comment type="pathway">
    <text evidence="4 16">Cofactor biosynthesis; coenzyme A biosynthesis; CoA from (R)-pantothenate: step 1/5.</text>
</comment>
<keyword evidence="10 16" id="KW-0418">Kinase</keyword>
<keyword evidence="12 16" id="KW-0630">Potassium</keyword>
<feature type="active site" description="Proton acceptor" evidence="16">
    <location>
        <position position="108"/>
    </location>
</feature>
<dbReference type="AlphaFoldDB" id="W6AAS6"/>
<evidence type="ECO:0000256" key="12">
    <source>
        <dbReference type="ARBA" id="ARBA00022958"/>
    </source>
</evidence>
<dbReference type="Pfam" id="PF03309">
    <property type="entry name" value="Pan_kinase"/>
    <property type="match status" value="1"/>
</dbReference>
<reference evidence="17 18" key="1">
    <citation type="journal article" date="2014" name="Genome Biol. Evol.">
        <title>Molecular evolution of the substrate utilization strategies and putative virulence factors in mosquito-associated Spiroplasma species.</title>
        <authorList>
            <person name="Chang T.H."/>
            <person name="Lo W.S."/>
            <person name="Ku C."/>
            <person name="Chen L.L."/>
            <person name="Kuo C.H."/>
        </authorList>
    </citation>
    <scope>NUCLEOTIDE SEQUENCE [LARGE SCALE GENOMIC DNA]</scope>
    <source>
        <strain evidence="17">Ar-1343</strain>
    </source>
</reference>
<keyword evidence="13 16" id="KW-0173">Coenzyme A biosynthesis</keyword>
<evidence type="ECO:0000256" key="16">
    <source>
        <dbReference type="HAMAP-Rule" id="MF_01274"/>
    </source>
</evidence>
<dbReference type="PANTHER" id="PTHR34265">
    <property type="entry name" value="TYPE III PANTOTHENATE KINASE"/>
    <property type="match status" value="1"/>
</dbReference>
<evidence type="ECO:0000256" key="5">
    <source>
        <dbReference type="ARBA" id="ARBA00011738"/>
    </source>
</evidence>
<dbReference type="InterPro" id="IPR004619">
    <property type="entry name" value="Type_III_PanK"/>
</dbReference>
<feature type="binding site" evidence="16">
    <location>
        <position position="183"/>
    </location>
    <ligand>
        <name>substrate</name>
    </ligand>
</feature>
<evidence type="ECO:0000256" key="4">
    <source>
        <dbReference type="ARBA" id="ARBA00005225"/>
    </source>
</evidence>
<feature type="binding site" evidence="16">
    <location>
        <position position="132"/>
    </location>
    <ligand>
        <name>ATP</name>
        <dbReference type="ChEBI" id="CHEBI:30616"/>
    </ligand>
</feature>
<evidence type="ECO:0000313" key="18">
    <source>
        <dbReference type="Proteomes" id="UP000019265"/>
    </source>
</evidence>
<organism evidence="17 18">
    <name type="scientific">Spiroplasma sabaudiense Ar-1343</name>
    <dbReference type="NCBI Taxonomy" id="1276257"/>
    <lineage>
        <taxon>Bacteria</taxon>
        <taxon>Bacillati</taxon>
        <taxon>Mycoplasmatota</taxon>
        <taxon>Mollicutes</taxon>
        <taxon>Entomoplasmatales</taxon>
        <taxon>Spiroplasmataceae</taxon>
        <taxon>Spiroplasma</taxon>
    </lineage>
</organism>
<feature type="binding site" evidence="16">
    <location>
        <position position="97"/>
    </location>
    <ligand>
        <name>substrate</name>
    </ligand>
</feature>
<feature type="binding site" evidence="16">
    <location>
        <begin position="9"/>
        <end position="16"/>
    </location>
    <ligand>
        <name>ATP</name>
        <dbReference type="ChEBI" id="CHEBI:30616"/>
    </ligand>
</feature>
<comment type="similarity">
    <text evidence="14 16">Belongs to the type III pantothenate kinase family.</text>
</comment>
<dbReference type="Proteomes" id="UP000019265">
    <property type="component" value="Chromosome"/>
</dbReference>
<evidence type="ECO:0000256" key="10">
    <source>
        <dbReference type="ARBA" id="ARBA00022777"/>
    </source>
</evidence>
<dbReference type="eggNOG" id="COG1521">
    <property type="taxonomic scope" value="Bacteria"/>
</dbReference>
<dbReference type="UniPathway" id="UPA00241">
    <property type="reaction ID" value="UER00352"/>
</dbReference>
<dbReference type="GO" id="GO:0005524">
    <property type="term" value="F:ATP binding"/>
    <property type="evidence" value="ECO:0007669"/>
    <property type="project" value="UniProtKB-UniRule"/>
</dbReference>